<keyword evidence="3" id="KW-0521">NADP</keyword>
<dbReference type="PRINTS" id="PR00081">
    <property type="entry name" value="GDHRDH"/>
</dbReference>
<dbReference type="InterPro" id="IPR002347">
    <property type="entry name" value="SDR_fam"/>
</dbReference>
<dbReference type="Pfam" id="PF00106">
    <property type="entry name" value="adh_short"/>
    <property type="match status" value="2"/>
</dbReference>
<dbReference type="FunFam" id="3.40.50.720:FF:000084">
    <property type="entry name" value="Short-chain dehydrogenase reductase"/>
    <property type="match status" value="2"/>
</dbReference>
<keyword evidence="6" id="KW-0812">Transmembrane</keyword>
<dbReference type="AlphaFoldDB" id="A0A4D6L9B8"/>
<evidence type="ECO:0000313" key="8">
    <source>
        <dbReference type="Proteomes" id="UP000501690"/>
    </source>
</evidence>
<feature type="transmembrane region" description="Helical" evidence="6">
    <location>
        <begin position="180"/>
        <end position="198"/>
    </location>
</feature>
<name>A0A4D6L9B8_VIGUN</name>
<evidence type="ECO:0000256" key="6">
    <source>
        <dbReference type="SAM" id="Phobius"/>
    </source>
</evidence>
<keyword evidence="4" id="KW-0735">Signal-anchor</keyword>
<dbReference type="PROSITE" id="PS00061">
    <property type="entry name" value="ADH_SHORT"/>
    <property type="match status" value="2"/>
</dbReference>
<evidence type="ECO:0000256" key="1">
    <source>
        <dbReference type="ARBA" id="ARBA00004606"/>
    </source>
</evidence>
<dbReference type="PRINTS" id="PR00080">
    <property type="entry name" value="SDRFAMILY"/>
</dbReference>
<comment type="similarity">
    <text evidence="2">Belongs to the short-chain dehydrogenases/reductases (SDR) family.</text>
</comment>
<accession>A0A4D6L9B8</accession>
<dbReference type="PANTHER" id="PTHR43391:SF76">
    <property type="entry name" value="11-BETA-HYDROXYSTEROID DEHYDROGENASE-LIKE 2-RELATED"/>
    <property type="match status" value="1"/>
</dbReference>
<evidence type="ECO:0000313" key="7">
    <source>
        <dbReference type="EMBL" id="QCD84995.1"/>
    </source>
</evidence>
<keyword evidence="8" id="KW-1185">Reference proteome</keyword>
<gene>
    <name evidence="7" type="ORF">DEO72_LG2g5353</name>
</gene>
<evidence type="ECO:0000256" key="3">
    <source>
        <dbReference type="ARBA" id="ARBA00022857"/>
    </source>
</evidence>
<dbReference type="GO" id="GO:0016491">
    <property type="term" value="F:oxidoreductase activity"/>
    <property type="evidence" value="ECO:0007669"/>
    <property type="project" value="UniProtKB-KW"/>
</dbReference>
<feature type="transmembrane region" description="Helical" evidence="6">
    <location>
        <begin position="15"/>
        <end position="34"/>
    </location>
</feature>
<comment type="subcellular location">
    <subcellularLocation>
        <location evidence="1">Membrane</location>
        <topology evidence="1">Single-pass type II membrane protein</topology>
    </subcellularLocation>
</comment>
<evidence type="ECO:0000256" key="2">
    <source>
        <dbReference type="ARBA" id="ARBA00006484"/>
    </source>
</evidence>
<proteinExistence type="inferred from homology"/>
<reference evidence="7 8" key="1">
    <citation type="submission" date="2019-04" db="EMBL/GenBank/DDBJ databases">
        <title>An improved genome assembly and genetic linkage map for asparagus bean, Vigna unguiculata ssp. sesquipedialis.</title>
        <authorList>
            <person name="Xia Q."/>
            <person name="Zhang R."/>
            <person name="Dong Y."/>
        </authorList>
    </citation>
    <scope>NUCLEOTIDE SEQUENCE [LARGE SCALE GENOMIC DNA]</scope>
    <source>
        <tissue evidence="7">Leaf</tissue>
    </source>
</reference>
<organism evidence="7 8">
    <name type="scientific">Vigna unguiculata</name>
    <name type="common">Cowpea</name>
    <dbReference type="NCBI Taxonomy" id="3917"/>
    <lineage>
        <taxon>Eukaryota</taxon>
        <taxon>Viridiplantae</taxon>
        <taxon>Streptophyta</taxon>
        <taxon>Embryophyta</taxon>
        <taxon>Tracheophyta</taxon>
        <taxon>Spermatophyta</taxon>
        <taxon>Magnoliopsida</taxon>
        <taxon>eudicotyledons</taxon>
        <taxon>Gunneridae</taxon>
        <taxon>Pentapetalae</taxon>
        <taxon>rosids</taxon>
        <taxon>fabids</taxon>
        <taxon>Fabales</taxon>
        <taxon>Fabaceae</taxon>
        <taxon>Papilionoideae</taxon>
        <taxon>50 kb inversion clade</taxon>
        <taxon>NPAAA clade</taxon>
        <taxon>indigoferoid/millettioid clade</taxon>
        <taxon>Phaseoleae</taxon>
        <taxon>Vigna</taxon>
    </lineage>
</organism>
<dbReference type="GO" id="GO:0005829">
    <property type="term" value="C:cytosol"/>
    <property type="evidence" value="ECO:0007669"/>
    <property type="project" value="TreeGrafter"/>
</dbReference>
<keyword evidence="6" id="KW-0472">Membrane</keyword>
<keyword evidence="5" id="KW-0560">Oxidoreductase</keyword>
<dbReference type="InterPro" id="IPR020904">
    <property type="entry name" value="Sc_DH/Rdtase_CS"/>
</dbReference>
<dbReference type="InterPro" id="IPR036291">
    <property type="entry name" value="NAD(P)-bd_dom_sf"/>
</dbReference>
<dbReference type="Proteomes" id="UP000501690">
    <property type="component" value="Linkage Group LG2"/>
</dbReference>
<dbReference type="EMBL" id="CP039346">
    <property type="protein sequence ID" value="QCD84995.1"/>
    <property type="molecule type" value="Genomic_DNA"/>
</dbReference>
<sequence>MDAITKLLDFALPPLSLLLFTILMPPSLIFKLLMHVRKSLRKENVANKVVLITGAASGIGEQIAYEYARRGAKLSLVDIRKENLAAVSDKARSLGSPDVTIIGADVSKPHDCKRFVDETVNYFGRLDHLVNNAGISGRPVTVENMRDVSEYTAVMDVNFWGAVNATIYAIPHLKISKGRVIVIASVCAWFPLPLISIYNASKGAIVNFFETLRMEAGSGIGITIATPGLVKTELTLRAKCEFQDAMRRVRMGSASECGKAIVESACRGDMYVTDPSWPKALFPWKILRFIVRSISREDVAGKVVLITGASSGIGEHLAYEYAKRGARLALVARRENRIKEVAGNAKLLGSPDVITIPADVSRPQDCQRFVDSTINHFGRLDHLVNNAGINALSMFEDTTDITNFAPVMDINFWGSAYSTYFSIPHLRQSKGKIVAVASCNGWLPVPKMSIYNASKAAVISLYETLRTELGRDIGITIVTPGLIESEMSQGKILSNDGKMVFDQQIRDMHVGVMPIRSVTEAAKAIVNSVCRGDSYLTEPAWFTTTFYWQVCFPEMLGFFNRSSLTSESSEEDPATSKKVLDLKFLKKYINPKSVRSPNIKPN</sequence>
<evidence type="ECO:0000256" key="4">
    <source>
        <dbReference type="ARBA" id="ARBA00022968"/>
    </source>
</evidence>
<dbReference type="PANTHER" id="PTHR43391">
    <property type="entry name" value="RETINOL DEHYDROGENASE-RELATED"/>
    <property type="match status" value="1"/>
</dbReference>
<keyword evidence="6" id="KW-1133">Transmembrane helix</keyword>
<protein>
    <submittedName>
        <fullName evidence="7">3-oxoacyl reductase</fullName>
    </submittedName>
</protein>
<dbReference type="SUPFAM" id="SSF51735">
    <property type="entry name" value="NAD(P)-binding Rossmann-fold domains"/>
    <property type="match status" value="2"/>
</dbReference>
<dbReference type="Gene3D" id="3.40.50.720">
    <property type="entry name" value="NAD(P)-binding Rossmann-like Domain"/>
    <property type="match status" value="2"/>
</dbReference>
<dbReference type="GO" id="GO:0016020">
    <property type="term" value="C:membrane"/>
    <property type="evidence" value="ECO:0007669"/>
    <property type="project" value="UniProtKB-SubCell"/>
</dbReference>
<dbReference type="NCBIfam" id="NF004825">
    <property type="entry name" value="PRK06181.1"/>
    <property type="match status" value="1"/>
</dbReference>
<evidence type="ECO:0000256" key="5">
    <source>
        <dbReference type="ARBA" id="ARBA00023002"/>
    </source>
</evidence>